<evidence type="ECO:0000259" key="8">
    <source>
        <dbReference type="PROSITE" id="PS51372"/>
    </source>
</evidence>
<evidence type="ECO:0000256" key="3">
    <source>
        <dbReference type="ARBA" id="ARBA00023015"/>
    </source>
</evidence>
<dbReference type="PANTHER" id="PTHR30185:SF18">
    <property type="entry name" value="TRANSCRIPTIONAL REGULATOR MTLR"/>
    <property type="match status" value="1"/>
</dbReference>
<keyword evidence="3" id="KW-0805">Transcription regulation</keyword>
<comment type="caution">
    <text evidence="9">The sequence shown here is derived from an EMBL/GenBank/DDBJ whole genome shotgun (WGS) entry which is preliminary data.</text>
</comment>
<dbReference type="Pfam" id="PF00874">
    <property type="entry name" value="PRD"/>
    <property type="match status" value="1"/>
</dbReference>
<dbReference type="InterPro" id="IPR036095">
    <property type="entry name" value="PTS_EIIB-like_sf"/>
</dbReference>
<dbReference type="InterPro" id="IPR036634">
    <property type="entry name" value="PRD_sf"/>
</dbReference>
<name>A0AB38A175_9LACT</name>
<dbReference type="Gene3D" id="1.10.10.10">
    <property type="entry name" value="Winged helix-like DNA-binding domain superfamily/Winged helix DNA-binding domain"/>
    <property type="match status" value="1"/>
</dbReference>
<dbReference type="Pfam" id="PF00359">
    <property type="entry name" value="PTS_EIIA_2"/>
    <property type="match status" value="1"/>
</dbReference>
<keyword evidence="5" id="KW-0804">Transcription</keyword>
<evidence type="ECO:0000256" key="2">
    <source>
        <dbReference type="ARBA" id="ARBA00022737"/>
    </source>
</evidence>
<organism evidence="9 10">
    <name type="scientific">Trichococcus collinsii</name>
    <dbReference type="NCBI Taxonomy" id="157076"/>
    <lineage>
        <taxon>Bacteria</taxon>
        <taxon>Bacillati</taxon>
        <taxon>Bacillota</taxon>
        <taxon>Bacilli</taxon>
        <taxon>Lactobacillales</taxon>
        <taxon>Carnobacteriaceae</taxon>
        <taxon>Trichococcus</taxon>
    </lineage>
</organism>
<evidence type="ECO:0000256" key="4">
    <source>
        <dbReference type="ARBA" id="ARBA00023159"/>
    </source>
</evidence>
<dbReference type="PROSITE" id="PS51372">
    <property type="entry name" value="PRD_2"/>
    <property type="match status" value="1"/>
</dbReference>
<protein>
    <submittedName>
        <fullName evidence="9">Transcriptional antiterminator</fullName>
    </submittedName>
</protein>
<evidence type="ECO:0000259" key="6">
    <source>
        <dbReference type="PROSITE" id="PS51094"/>
    </source>
</evidence>
<evidence type="ECO:0000256" key="5">
    <source>
        <dbReference type="ARBA" id="ARBA00023163"/>
    </source>
</evidence>
<dbReference type="Pfam" id="PF05043">
    <property type="entry name" value="Mga"/>
    <property type="match status" value="1"/>
</dbReference>
<keyword evidence="4" id="KW-0010">Activator</keyword>
<dbReference type="Gene3D" id="3.40.50.2300">
    <property type="match status" value="1"/>
</dbReference>
<keyword evidence="10" id="KW-1185">Reference proteome</keyword>
<evidence type="ECO:0000313" key="9">
    <source>
        <dbReference type="EMBL" id="SEA54943.1"/>
    </source>
</evidence>
<dbReference type="InterPro" id="IPR002178">
    <property type="entry name" value="PTS_EIIA_type-2_dom"/>
</dbReference>
<feature type="domain" description="PRD" evidence="8">
    <location>
        <begin position="293"/>
        <end position="400"/>
    </location>
</feature>
<dbReference type="EMBL" id="FNQH01000003">
    <property type="protein sequence ID" value="SEA54943.1"/>
    <property type="molecule type" value="Genomic_DNA"/>
</dbReference>
<dbReference type="SUPFAM" id="SSF63520">
    <property type="entry name" value="PTS-regulatory domain, PRD"/>
    <property type="match status" value="1"/>
</dbReference>
<dbReference type="PANTHER" id="PTHR30185">
    <property type="entry name" value="CRYPTIC BETA-GLUCOSIDE BGL OPERON ANTITERMINATOR"/>
    <property type="match status" value="1"/>
</dbReference>
<dbReference type="InterPro" id="IPR007737">
    <property type="entry name" value="Mga_HTH"/>
</dbReference>
<dbReference type="GO" id="GO:0006355">
    <property type="term" value="P:regulation of DNA-templated transcription"/>
    <property type="evidence" value="ECO:0007669"/>
    <property type="project" value="InterPro"/>
</dbReference>
<evidence type="ECO:0000256" key="1">
    <source>
        <dbReference type="ARBA" id="ARBA00022679"/>
    </source>
</evidence>
<dbReference type="InterPro" id="IPR011608">
    <property type="entry name" value="PRD"/>
</dbReference>
<dbReference type="RefSeq" id="WP_086985867.1">
    <property type="nucleotide sequence ID" value="NZ_FJNA01000001.1"/>
</dbReference>
<dbReference type="InterPro" id="IPR050661">
    <property type="entry name" value="BglG_antiterminators"/>
</dbReference>
<dbReference type="AlphaFoldDB" id="A0AB38A175"/>
<dbReference type="InterPro" id="IPR036388">
    <property type="entry name" value="WH-like_DNA-bd_sf"/>
</dbReference>
<keyword evidence="1" id="KW-0808">Transferase</keyword>
<proteinExistence type="predicted"/>
<dbReference type="InterPro" id="IPR016152">
    <property type="entry name" value="PTrfase/Anion_transptr"/>
</dbReference>
<dbReference type="SUPFAM" id="SSF52794">
    <property type="entry name" value="PTS system IIB component-like"/>
    <property type="match status" value="1"/>
</dbReference>
<accession>A0AB38A175</accession>
<evidence type="ECO:0000259" key="7">
    <source>
        <dbReference type="PROSITE" id="PS51099"/>
    </source>
</evidence>
<dbReference type="GO" id="GO:0008982">
    <property type="term" value="F:protein-N(PI)-phosphohistidine-sugar phosphotransferase activity"/>
    <property type="evidence" value="ECO:0007669"/>
    <property type="project" value="InterPro"/>
</dbReference>
<dbReference type="PROSITE" id="PS51094">
    <property type="entry name" value="PTS_EIIA_TYPE_2"/>
    <property type="match status" value="1"/>
</dbReference>
<gene>
    <name evidence="9" type="ORF">SAMN04488525_103411</name>
</gene>
<dbReference type="Gene3D" id="1.10.1790.10">
    <property type="entry name" value="PRD domain"/>
    <property type="match status" value="1"/>
</dbReference>
<feature type="domain" description="PTS EIIA type-2" evidence="6">
    <location>
        <begin position="505"/>
        <end position="644"/>
    </location>
</feature>
<dbReference type="Proteomes" id="UP000199042">
    <property type="component" value="Unassembled WGS sequence"/>
</dbReference>
<evidence type="ECO:0000313" key="10">
    <source>
        <dbReference type="Proteomes" id="UP000199042"/>
    </source>
</evidence>
<dbReference type="InterPro" id="IPR013011">
    <property type="entry name" value="PTS_EIIB_2"/>
</dbReference>
<sequence>MLLSKREQGLLQLLLEETEYLPAVHFQKKLYVSSKTIYTDLTHLEEKLEGTGLHISRLPRKGIKIEGESNARKKVTSLFVENTISFDEYSPEYRKVFIFANYLFSDKPMTYQGLADYFFVSHQSIKKDVDEIIRFCQDHEVNAYLTHSHLILDSDECSRQRVFKSLLDHYIDNSNLDAPAIQSIFQEKTVALVSLFVSDLAILLGRPLNSYFVDSLLFSLEIFLSRAQLGYHIVQQSKLVFDEMNRMKLYMQGISFAEKAAVELLIQLTDEDVQYICSLLLAHGVEPYLKVTNNKDKMLLVTNKLIRKMSELLDADLTDNELLVQALIAHIVPMIHRLRNNILVINPLRDSIKKQYSTMFTLTKFVIGDLEREYAVSLTEDEVTFLTIHFQLAFERIRVTKHILIVCHSGLATSELIFNRVKQNVTADVILEITSSDKLHKASLTNVDLIISTIPLATLPVEVMYVSALPTPEEIGKISAYISNLSQHEKSFHSKQYQNSTVLSKYLDEDFLYVKQAFETKESILNYLADDYFERGFVTSDFKKTLFEREELGSTGLKTGVAIPHAEPQTVIRTKVTFMALESPIKWGMSRVQLVVLLAIAEEDMTEAKELIASIYDLFNSPEEIKWVVESKNKEELYERLLRGGTGHVF</sequence>
<dbReference type="CDD" id="cd05568">
    <property type="entry name" value="PTS_IIB_bgl_like"/>
    <property type="match status" value="1"/>
</dbReference>
<feature type="domain" description="PTS EIIB type-2" evidence="7">
    <location>
        <begin position="401"/>
        <end position="490"/>
    </location>
</feature>
<keyword evidence="2" id="KW-0677">Repeat</keyword>
<dbReference type="GO" id="GO:0009401">
    <property type="term" value="P:phosphoenolpyruvate-dependent sugar phosphotransferase system"/>
    <property type="evidence" value="ECO:0007669"/>
    <property type="project" value="InterPro"/>
</dbReference>
<dbReference type="PROSITE" id="PS51099">
    <property type="entry name" value="PTS_EIIB_TYPE_2"/>
    <property type="match status" value="1"/>
</dbReference>
<dbReference type="SUPFAM" id="SSF55804">
    <property type="entry name" value="Phoshotransferase/anion transport protein"/>
    <property type="match status" value="1"/>
</dbReference>
<dbReference type="CDD" id="cd00211">
    <property type="entry name" value="PTS_IIA_fru"/>
    <property type="match status" value="1"/>
</dbReference>
<dbReference type="Gene3D" id="3.40.930.10">
    <property type="entry name" value="Mannitol-specific EII, Chain A"/>
    <property type="match status" value="1"/>
</dbReference>
<reference evidence="9 10" key="1">
    <citation type="submission" date="2016-10" db="EMBL/GenBank/DDBJ databases">
        <authorList>
            <person name="Varghese N."/>
            <person name="Submissions S."/>
        </authorList>
    </citation>
    <scope>NUCLEOTIDE SEQUENCE [LARGE SCALE GENOMIC DNA]</scope>
    <source>
        <strain evidence="9 10">DSM 14526</strain>
    </source>
</reference>